<dbReference type="AlphaFoldDB" id="A0A2W2F7Z6"/>
<sequence length="159" mass="17551">MCTVVVGFAPEEEAPVILAGVRDELEGRPWTPPGEHWPDHPGVLGGRDLRAGGTWLAVDPAGVRAAALLNGRGVLARDDIRRSRGELPLLALRRGDLPDVNLSRYDPFHLVLAERSEVRMWHWDGGRLTADKLPHGTHMIVNSGWEQGTDNPRVAHFRP</sequence>
<feature type="non-terminal residue" evidence="1">
    <location>
        <position position="159"/>
    </location>
</feature>
<gene>
    <name evidence="1" type="ORF">C1I98_35720</name>
</gene>
<evidence type="ECO:0008006" key="3">
    <source>
        <dbReference type="Google" id="ProtNLM"/>
    </source>
</evidence>
<organism evidence="1 2">
    <name type="scientific">Spongiactinospora gelatinilytica</name>
    <dbReference type="NCBI Taxonomy" id="2666298"/>
    <lineage>
        <taxon>Bacteria</taxon>
        <taxon>Bacillati</taxon>
        <taxon>Actinomycetota</taxon>
        <taxon>Actinomycetes</taxon>
        <taxon>Streptosporangiales</taxon>
        <taxon>Streptosporangiaceae</taxon>
        <taxon>Spongiactinospora</taxon>
    </lineage>
</organism>
<dbReference type="Pfam" id="PF05742">
    <property type="entry name" value="TANGO2"/>
    <property type="match status" value="1"/>
</dbReference>
<reference evidence="1 2" key="1">
    <citation type="submission" date="2018-01" db="EMBL/GenBank/DDBJ databases">
        <title>Draft genome sequence of Sphaerisporangium sp. 7K107.</title>
        <authorList>
            <person name="Sahin N."/>
            <person name="Saygin H."/>
            <person name="Ay H."/>
        </authorList>
    </citation>
    <scope>NUCLEOTIDE SEQUENCE [LARGE SCALE GENOMIC DNA]</scope>
    <source>
        <strain evidence="1 2">7K107</strain>
    </source>
</reference>
<dbReference type="InterPro" id="IPR008551">
    <property type="entry name" value="TANGO2"/>
</dbReference>
<evidence type="ECO:0000313" key="2">
    <source>
        <dbReference type="Proteomes" id="UP000248544"/>
    </source>
</evidence>
<evidence type="ECO:0000313" key="1">
    <source>
        <dbReference type="EMBL" id="PZG24315.1"/>
    </source>
</evidence>
<dbReference type="PANTHER" id="PTHR17985">
    <property type="entry name" value="SER/THR-RICH PROTEIN T10 IN DGCR REGION"/>
    <property type="match status" value="1"/>
</dbReference>
<comment type="caution">
    <text evidence="1">The sequence shown here is derived from an EMBL/GenBank/DDBJ whole genome shotgun (WGS) entry which is preliminary data.</text>
</comment>
<dbReference type="Proteomes" id="UP000248544">
    <property type="component" value="Unassembled WGS sequence"/>
</dbReference>
<accession>A0A2W2F7Z6</accession>
<name>A0A2W2F7Z6_9ACTN</name>
<dbReference type="RefSeq" id="WP_111171722.1">
    <property type="nucleotide sequence ID" value="NZ_POUA01000502.1"/>
</dbReference>
<dbReference type="PANTHER" id="PTHR17985:SF8">
    <property type="entry name" value="TRANSPORT AND GOLGI ORGANIZATION PROTEIN 2 HOMOLOG"/>
    <property type="match status" value="1"/>
</dbReference>
<dbReference type="EMBL" id="POUA01000502">
    <property type="protein sequence ID" value="PZG24315.1"/>
    <property type="molecule type" value="Genomic_DNA"/>
</dbReference>
<keyword evidence="2" id="KW-1185">Reference proteome</keyword>
<proteinExistence type="predicted"/>
<protein>
    <recommendedName>
        <fullName evidence="3">NRDE family protein</fullName>
    </recommendedName>
</protein>